<protein>
    <submittedName>
        <fullName evidence="1">Uncharacterized protein</fullName>
    </submittedName>
</protein>
<proteinExistence type="predicted"/>
<comment type="caution">
    <text evidence="1">The sequence shown here is derived from an EMBL/GenBank/DDBJ whole genome shotgun (WGS) entry which is preliminary data.</text>
</comment>
<accession>A0A9Q3YKH8</accession>
<gene>
    <name evidence="1" type="ORF">IB292_03380</name>
</gene>
<evidence type="ECO:0000313" key="2">
    <source>
        <dbReference type="Proteomes" id="UP000726777"/>
    </source>
</evidence>
<dbReference type="AlphaFoldDB" id="A0A9Q3YKH8"/>
<name>A0A9Q3YKH8_VIBPH</name>
<sequence>MDLGIFIYNRYYPRGGVNDLFQVIKSGEVPTEDNVKKTILFAISEGFIEAAEGNVQVFDLTNAEKLYEREWVIIGQSNNRLVQLEEIETL</sequence>
<evidence type="ECO:0000313" key="1">
    <source>
        <dbReference type="EMBL" id="MCC3804075.1"/>
    </source>
</evidence>
<organism evidence="1 2">
    <name type="scientific">Vibrio parahaemolyticus</name>
    <dbReference type="NCBI Taxonomy" id="670"/>
    <lineage>
        <taxon>Bacteria</taxon>
        <taxon>Pseudomonadati</taxon>
        <taxon>Pseudomonadota</taxon>
        <taxon>Gammaproteobacteria</taxon>
        <taxon>Vibrionales</taxon>
        <taxon>Vibrionaceae</taxon>
        <taxon>Vibrio</taxon>
    </lineage>
</organism>
<dbReference type="Proteomes" id="UP000726777">
    <property type="component" value="Unassembled WGS sequence"/>
</dbReference>
<dbReference type="EMBL" id="JACVHL010000002">
    <property type="protein sequence ID" value="MCC3804075.1"/>
    <property type="molecule type" value="Genomic_DNA"/>
</dbReference>
<reference evidence="1" key="1">
    <citation type="submission" date="2020-09" db="EMBL/GenBank/DDBJ databases">
        <title>Genome sequence of Vibrio parahaemolyticus isolates.</title>
        <authorList>
            <person name="Hammerl J.A."/>
            <person name="Strauch E."/>
        </authorList>
    </citation>
    <scope>NUCLEOTIDE SEQUENCE</scope>
    <source>
        <strain evidence="1">17-VB00146</strain>
    </source>
</reference>
<dbReference type="RefSeq" id="WP_228085745.1">
    <property type="nucleotide sequence ID" value="NZ_JACVHL010000002.1"/>
</dbReference>